<evidence type="ECO:0000256" key="4">
    <source>
        <dbReference type="ARBA" id="ARBA00023014"/>
    </source>
</evidence>
<keyword evidence="2" id="KW-0809">Transit peptide</keyword>
<evidence type="ECO:0000313" key="5">
    <source>
        <dbReference type="EMBL" id="MFC0239341.1"/>
    </source>
</evidence>
<keyword evidence="1" id="KW-0479">Metal-binding</keyword>
<gene>
    <name evidence="5" type="ORF">ACFFJ6_02630</name>
</gene>
<proteinExistence type="predicted"/>
<evidence type="ECO:0000256" key="1">
    <source>
        <dbReference type="ARBA" id="ARBA00022723"/>
    </source>
</evidence>
<dbReference type="Proteomes" id="UP001589775">
    <property type="component" value="Unassembled WGS sequence"/>
</dbReference>
<reference evidence="5 6" key="1">
    <citation type="submission" date="2024-09" db="EMBL/GenBank/DDBJ databases">
        <authorList>
            <person name="Sun Q."/>
            <person name="Mori K."/>
        </authorList>
    </citation>
    <scope>NUCLEOTIDE SEQUENCE [LARGE SCALE GENOMIC DNA]</scope>
    <source>
        <strain evidence="5 6">KCTC 23279</strain>
    </source>
</reference>
<name>A0ABV6EM93_9BRAD</name>
<dbReference type="InterPro" id="IPR015324">
    <property type="entry name" value="Ribosomal_Rsm22-like"/>
</dbReference>
<keyword evidence="6" id="KW-1185">Reference proteome</keyword>
<dbReference type="InterPro" id="IPR052571">
    <property type="entry name" value="Mt_RNA_Methyltransferase"/>
</dbReference>
<dbReference type="RefSeq" id="WP_378384055.1">
    <property type="nucleotide sequence ID" value="NZ_JBHLWM010000001.1"/>
</dbReference>
<evidence type="ECO:0000313" key="6">
    <source>
        <dbReference type="Proteomes" id="UP001589775"/>
    </source>
</evidence>
<accession>A0ABV6EM93</accession>
<dbReference type="EMBL" id="JBHLWM010000001">
    <property type="protein sequence ID" value="MFC0239341.1"/>
    <property type="molecule type" value="Genomic_DNA"/>
</dbReference>
<dbReference type="PANTHER" id="PTHR13184:SF5">
    <property type="entry name" value="METHYLTRANSFERASE-LIKE PROTEIN 17, MITOCHONDRIAL"/>
    <property type="match status" value="1"/>
</dbReference>
<keyword evidence="3" id="KW-0408">Iron</keyword>
<protein>
    <submittedName>
        <fullName evidence="5">Small ribosomal subunit Rsm22 family protein</fullName>
    </submittedName>
</protein>
<dbReference type="Gene3D" id="3.40.50.150">
    <property type="entry name" value="Vaccinia Virus protein VP39"/>
    <property type="match status" value="1"/>
</dbReference>
<dbReference type="PANTHER" id="PTHR13184">
    <property type="entry name" value="37S RIBOSOMAL PROTEIN S22"/>
    <property type="match status" value="1"/>
</dbReference>
<sequence length="328" mass="34877">MISPALPADLKASLEQLLHGTSRADAAARADAISRNYRDGGTSAPIVGATDAIAYAGARMPATYAAVAASLNALAEITPDFSPGTLLDVGAGPGTATFAATQAFESLRALTLLDANPALRDLALTLANDRPRAATLDYQLGDARKLLASAKPAELVIASYIINELGDAARDQLADALWRATAGTLLIVEPGTPAGYARIVALRARLIAQGAHVLAPCPHDAACPLQPPDWCHFVQRLPRSRLHQHLKGAELPYEDEKFSYVALSRTPPPSRPSRVLTQPEQSKVAITAKLCTPERLRIAVAPRRDKAAYARFRRLSWGDAISSESGRE</sequence>
<evidence type="ECO:0000256" key="3">
    <source>
        <dbReference type="ARBA" id="ARBA00023004"/>
    </source>
</evidence>
<comment type="caution">
    <text evidence="5">The sequence shown here is derived from an EMBL/GenBank/DDBJ whole genome shotgun (WGS) entry which is preliminary data.</text>
</comment>
<keyword evidence="4" id="KW-0411">Iron-sulfur</keyword>
<dbReference type="Pfam" id="PF09243">
    <property type="entry name" value="Rsm22"/>
    <property type="match status" value="1"/>
</dbReference>
<evidence type="ECO:0000256" key="2">
    <source>
        <dbReference type="ARBA" id="ARBA00022946"/>
    </source>
</evidence>
<organism evidence="5 6">
    <name type="scientific">Rhodopseudomonas telluris</name>
    <dbReference type="NCBI Taxonomy" id="644215"/>
    <lineage>
        <taxon>Bacteria</taxon>
        <taxon>Pseudomonadati</taxon>
        <taxon>Pseudomonadota</taxon>
        <taxon>Alphaproteobacteria</taxon>
        <taxon>Hyphomicrobiales</taxon>
        <taxon>Nitrobacteraceae</taxon>
        <taxon>Rhodopseudomonas</taxon>
    </lineage>
</organism>
<dbReference type="SUPFAM" id="SSF53335">
    <property type="entry name" value="S-adenosyl-L-methionine-dependent methyltransferases"/>
    <property type="match status" value="1"/>
</dbReference>
<dbReference type="InterPro" id="IPR029063">
    <property type="entry name" value="SAM-dependent_MTases_sf"/>
</dbReference>